<evidence type="ECO:0000313" key="1">
    <source>
        <dbReference type="EMBL" id="KOS13492.1"/>
    </source>
</evidence>
<dbReference type="AlphaFoldDB" id="A0A0M9VNM4"/>
<dbReference type="PANTHER" id="PTHR12403">
    <property type="entry name" value="TRAFFICKING PROTEIN PARTICLE COMPLEX SUBUNIT 2"/>
    <property type="match status" value="1"/>
</dbReference>
<proteinExistence type="predicted"/>
<gene>
    <name evidence="1" type="ORF">Malapachy_0174</name>
</gene>
<dbReference type="SUPFAM" id="SSF54897">
    <property type="entry name" value="Protease propeptides/inhibitors"/>
    <property type="match status" value="1"/>
</dbReference>
<reference evidence="1 2" key="1">
    <citation type="submission" date="2015-07" db="EMBL/GenBank/DDBJ databases">
        <title>Draft Genome Sequence of Malassezia furfur CBS1878 and Malassezia pachydermatis CBS1879.</title>
        <authorList>
            <person name="Triana S."/>
            <person name="Ohm R."/>
            <person name="Gonzalez A."/>
            <person name="DeCock H."/>
            <person name="Restrepo S."/>
            <person name="Celis A."/>
        </authorList>
    </citation>
    <scope>NUCLEOTIDE SEQUENCE [LARGE SCALE GENOMIC DNA]</scope>
    <source>
        <strain evidence="1 2">CBS 1879</strain>
    </source>
</reference>
<dbReference type="VEuPathDB" id="FungiDB:Malapachy_0174"/>
<dbReference type="STRING" id="77020.A0A0M9VNM4"/>
<keyword evidence="2" id="KW-1185">Reference proteome</keyword>
<name>A0A0M9VNM4_9BASI</name>
<dbReference type="InterPro" id="IPR011012">
    <property type="entry name" value="Longin-like_dom_sf"/>
</dbReference>
<dbReference type="GO" id="GO:0006888">
    <property type="term" value="P:endoplasmic reticulum to Golgi vesicle-mediated transport"/>
    <property type="evidence" value="ECO:0007669"/>
    <property type="project" value="InterPro"/>
</dbReference>
<dbReference type="CDD" id="cd14825">
    <property type="entry name" value="TRAPPC2_sedlin"/>
    <property type="match status" value="1"/>
</dbReference>
<dbReference type="EMBL" id="LGAV01000006">
    <property type="protein sequence ID" value="KOS13492.1"/>
    <property type="molecule type" value="Genomic_DNA"/>
</dbReference>
<dbReference type="InterPro" id="IPR037045">
    <property type="entry name" value="S8pro/Inhibitor_I9_sf"/>
</dbReference>
<dbReference type="GO" id="GO:0005737">
    <property type="term" value="C:cytoplasm"/>
    <property type="evidence" value="ECO:0007669"/>
    <property type="project" value="GOC"/>
</dbReference>
<dbReference type="GeneID" id="28726581"/>
<dbReference type="InterPro" id="IPR006722">
    <property type="entry name" value="Sedlin"/>
</dbReference>
<accession>A0A0M9VNM4</accession>
<dbReference type="OrthoDB" id="10252102at2759"/>
<dbReference type="Gene3D" id="3.30.450.70">
    <property type="match status" value="1"/>
</dbReference>
<dbReference type="SUPFAM" id="SSF64356">
    <property type="entry name" value="SNARE-like"/>
    <property type="match status" value="1"/>
</dbReference>
<dbReference type="Gene3D" id="3.30.70.80">
    <property type="entry name" value="Peptidase S8 propeptide/proteinase inhibitor I9"/>
    <property type="match status" value="1"/>
</dbReference>
<protein>
    <submittedName>
        <fullName evidence="1">Transport protein particle complex subunit</fullName>
    </submittedName>
</protein>
<dbReference type="Pfam" id="PF04628">
    <property type="entry name" value="Sedlin_N"/>
    <property type="match status" value="1"/>
</dbReference>
<organism evidence="1 2">
    <name type="scientific">Malassezia pachydermatis</name>
    <dbReference type="NCBI Taxonomy" id="77020"/>
    <lineage>
        <taxon>Eukaryota</taxon>
        <taxon>Fungi</taxon>
        <taxon>Dikarya</taxon>
        <taxon>Basidiomycota</taxon>
        <taxon>Ustilaginomycotina</taxon>
        <taxon>Malasseziomycetes</taxon>
        <taxon>Malasseziales</taxon>
        <taxon>Malasseziaceae</taxon>
        <taxon>Malassezia</taxon>
    </lineage>
</organism>
<comment type="caution">
    <text evidence="1">The sequence shown here is derived from an EMBL/GenBank/DDBJ whole genome shotgun (WGS) entry which is preliminary data.</text>
</comment>
<sequence>MLEDRQYIDNAMYFKAIDQVNDWIVSLFLVPGDVKLILLHQHKHEEGIRLFFTEAWELWLKIIMNPFQEIDKPIQSSSFDTRIRASARKHLYPRSQPTPTMSSSYMVIFKSNATKADVDDIVNDVTTQGGTVRQRYDAEFLRGFAAAMPSAYAQRLLAATKDGQHPTIEYMEADQSVSTST</sequence>
<dbReference type="Proteomes" id="UP000037751">
    <property type="component" value="Unassembled WGS sequence"/>
</dbReference>
<dbReference type="RefSeq" id="XP_017991124.1">
    <property type="nucleotide sequence ID" value="XM_018134706.1"/>
</dbReference>
<evidence type="ECO:0000313" key="2">
    <source>
        <dbReference type="Proteomes" id="UP000037751"/>
    </source>
</evidence>